<protein>
    <submittedName>
        <fullName evidence="2">DUF456 domain-containing protein</fullName>
    </submittedName>
</protein>
<feature type="transmembrane region" description="Helical" evidence="1">
    <location>
        <begin position="81"/>
        <end position="101"/>
    </location>
</feature>
<dbReference type="PANTHER" id="PTHR39165">
    <property type="entry name" value="IG HYPOTHETICAL 17883"/>
    <property type="match status" value="1"/>
</dbReference>
<evidence type="ECO:0000256" key="1">
    <source>
        <dbReference type="SAM" id="Phobius"/>
    </source>
</evidence>
<sequence length="179" mass="18693">MQILYWLLVLVMVVGVIGAIVPGIPGSSLIVIGVVIWGLVNGFTTGVYWALGVSLVVFLLSIGIDYLAAYLGAKRAGASNWAQIGAIVGLILATLGLLPALPFGGPIIGILFGPLLGAIIGEFLYQRELETSLRLKQAFRAGIGIVVGSVVGRLIQGILAIAAVIVFLWQTLPQLIAGY</sequence>
<dbReference type="EMBL" id="JACJPW010000002">
    <property type="protein sequence ID" value="MBD2179713.1"/>
    <property type="molecule type" value="Genomic_DNA"/>
</dbReference>
<keyword evidence="1" id="KW-1133">Transmembrane helix</keyword>
<proteinExistence type="predicted"/>
<evidence type="ECO:0000313" key="2">
    <source>
        <dbReference type="EMBL" id="MBD2179713.1"/>
    </source>
</evidence>
<comment type="caution">
    <text evidence="2">The sequence shown here is derived from an EMBL/GenBank/DDBJ whole genome shotgun (WGS) entry which is preliminary data.</text>
</comment>
<dbReference type="PANTHER" id="PTHR39165:SF1">
    <property type="entry name" value="DUF456 DOMAIN-CONTAINING PROTEIN"/>
    <property type="match status" value="1"/>
</dbReference>
<evidence type="ECO:0000313" key="3">
    <source>
        <dbReference type="Proteomes" id="UP000641646"/>
    </source>
</evidence>
<gene>
    <name evidence="2" type="ORF">H6G03_01075</name>
</gene>
<reference evidence="2" key="2">
    <citation type="submission" date="2020-08" db="EMBL/GenBank/DDBJ databases">
        <authorList>
            <person name="Chen M."/>
            <person name="Teng W."/>
            <person name="Zhao L."/>
            <person name="Hu C."/>
            <person name="Zhou Y."/>
            <person name="Han B."/>
            <person name="Song L."/>
            <person name="Shu W."/>
        </authorList>
    </citation>
    <scope>NUCLEOTIDE SEQUENCE</scope>
    <source>
        <strain evidence="2">FACHB-1375</strain>
    </source>
</reference>
<reference evidence="2" key="1">
    <citation type="journal article" date="2015" name="ISME J.">
        <title>Draft Genome Sequence of Streptomyces incarnatus NRRL8089, which Produces the Nucleoside Antibiotic Sinefungin.</title>
        <authorList>
            <person name="Oshima K."/>
            <person name="Hattori M."/>
            <person name="Shimizu H."/>
            <person name="Fukuda K."/>
            <person name="Nemoto M."/>
            <person name="Inagaki K."/>
            <person name="Tamura T."/>
        </authorList>
    </citation>
    <scope>NUCLEOTIDE SEQUENCE</scope>
    <source>
        <strain evidence="2">FACHB-1375</strain>
    </source>
</reference>
<accession>A0A926V9E8</accession>
<organism evidence="2 3">
    <name type="scientific">Aerosakkonema funiforme FACHB-1375</name>
    <dbReference type="NCBI Taxonomy" id="2949571"/>
    <lineage>
        <taxon>Bacteria</taxon>
        <taxon>Bacillati</taxon>
        <taxon>Cyanobacteriota</taxon>
        <taxon>Cyanophyceae</taxon>
        <taxon>Oscillatoriophycideae</taxon>
        <taxon>Aerosakkonematales</taxon>
        <taxon>Aerosakkonemataceae</taxon>
        <taxon>Aerosakkonema</taxon>
    </lineage>
</organism>
<dbReference type="RefSeq" id="WP_190461186.1">
    <property type="nucleotide sequence ID" value="NZ_JACJPW010000002.1"/>
</dbReference>
<feature type="transmembrane region" description="Helical" evidence="1">
    <location>
        <begin position="145"/>
        <end position="169"/>
    </location>
</feature>
<keyword evidence="1" id="KW-0812">Transmembrane</keyword>
<feature type="transmembrane region" description="Helical" evidence="1">
    <location>
        <begin position="107"/>
        <end position="125"/>
    </location>
</feature>
<name>A0A926V9E8_9CYAN</name>
<feature type="transmembrane region" description="Helical" evidence="1">
    <location>
        <begin position="7"/>
        <end position="40"/>
    </location>
</feature>
<dbReference type="AlphaFoldDB" id="A0A926V9E8"/>
<dbReference type="Proteomes" id="UP000641646">
    <property type="component" value="Unassembled WGS sequence"/>
</dbReference>
<dbReference type="InterPro" id="IPR007403">
    <property type="entry name" value="DUF456"/>
</dbReference>
<keyword evidence="3" id="KW-1185">Reference proteome</keyword>
<keyword evidence="1" id="KW-0472">Membrane</keyword>
<feature type="transmembrane region" description="Helical" evidence="1">
    <location>
        <begin position="46"/>
        <end position="69"/>
    </location>
</feature>
<dbReference type="Pfam" id="PF04306">
    <property type="entry name" value="DUF456"/>
    <property type="match status" value="1"/>
</dbReference>